<gene>
    <name evidence="19" type="primary">cobS</name>
    <name evidence="20" type="ORF">QI30_12260</name>
</gene>
<dbReference type="EC" id="2.7.8.26" evidence="5 19"/>
<dbReference type="HAMAP" id="MF_00719">
    <property type="entry name" value="CobS"/>
    <property type="match status" value="1"/>
</dbReference>
<feature type="transmembrane region" description="Helical" evidence="19">
    <location>
        <begin position="33"/>
        <end position="53"/>
    </location>
</feature>
<dbReference type="EMBL" id="JTFC01000031">
    <property type="protein sequence ID" value="RUS55682.1"/>
    <property type="molecule type" value="Genomic_DNA"/>
</dbReference>
<comment type="catalytic activity">
    <reaction evidence="18 19">
        <text>alpha-ribazole 5'-phosphate + adenosylcob(III)inamide-GDP = adenosylcob(III)alamin 5'-phosphate + GMP + H(+)</text>
        <dbReference type="Rhea" id="RHEA:23560"/>
        <dbReference type="ChEBI" id="CHEBI:15378"/>
        <dbReference type="ChEBI" id="CHEBI:57918"/>
        <dbReference type="ChEBI" id="CHEBI:58115"/>
        <dbReference type="ChEBI" id="CHEBI:60487"/>
        <dbReference type="ChEBI" id="CHEBI:60493"/>
        <dbReference type="EC" id="2.7.8.26"/>
    </reaction>
</comment>
<comment type="subcellular location">
    <subcellularLocation>
        <location evidence="2 19">Cell membrane</location>
        <topology evidence="2 19">Multi-pass membrane protein</topology>
    </subcellularLocation>
</comment>
<evidence type="ECO:0000256" key="8">
    <source>
        <dbReference type="ARBA" id="ARBA00022573"/>
    </source>
</evidence>
<evidence type="ECO:0000256" key="9">
    <source>
        <dbReference type="ARBA" id="ARBA00022679"/>
    </source>
</evidence>
<organism evidence="20 21">
    <name type="scientific">Candidatus Kurthia intestinigallinarum</name>
    <dbReference type="NCBI Taxonomy" id="1562256"/>
    <lineage>
        <taxon>Bacteria</taxon>
        <taxon>Bacillati</taxon>
        <taxon>Bacillota</taxon>
        <taxon>Bacilli</taxon>
        <taxon>Bacillales</taxon>
        <taxon>Caryophanaceae</taxon>
        <taxon>Kurthia</taxon>
    </lineage>
</organism>
<evidence type="ECO:0000256" key="3">
    <source>
        <dbReference type="ARBA" id="ARBA00004663"/>
    </source>
</evidence>
<dbReference type="InterPro" id="IPR003805">
    <property type="entry name" value="CobS"/>
</dbReference>
<sequence>MKTILASVLLTFQFFTIVPVTKNIDLNHKTVTGMFQFLPWLGAFMGAVVALIFEGLQLTNSSSLLIGFLMAMAFIIWTGGLHLDGFTDMGDAYFSYQDVKKRQEILDDPRVGAFGAMALLFLVLTKIIFLTELVTQGILASYWLIFVPFLARTALGFYLVWTKPSKDKGIGFFFRTHIHLTQYLLFTVVSLLIGTALIMYWAHTWIPAVLVGITLIAVVCYKMWTKKNFGGASGDLYGAFIEGTEALLWITLLCLS</sequence>
<dbReference type="RefSeq" id="WP_233600575.1">
    <property type="nucleotide sequence ID" value="NZ_JTFC01000031.1"/>
</dbReference>
<evidence type="ECO:0000256" key="13">
    <source>
        <dbReference type="ARBA" id="ARBA00023136"/>
    </source>
</evidence>
<comment type="catalytic activity">
    <reaction evidence="17 19">
        <text>alpha-ribazole + adenosylcob(III)inamide-GDP = adenosylcob(III)alamin + GMP + H(+)</text>
        <dbReference type="Rhea" id="RHEA:16049"/>
        <dbReference type="ChEBI" id="CHEBI:10329"/>
        <dbReference type="ChEBI" id="CHEBI:15378"/>
        <dbReference type="ChEBI" id="CHEBI:18408"/>
        <dbReference type="ChEBI" id="CHEBI:58115"/>
        <dbReference type="ChEBI" id="CHEBI:60487"/>
        <dbReference type="EC" id="2.7.8.26"/>
    </reaction>
</comment>
<accession>A0A433RU39</accession>
<dbReference type="Proteomes" id="UP000288623">
    <property type="component" value="Unassembled WGS sequence"/>
</dbReference>
<keyword evidence="9 19" id="KW-0808">Transferase</keyword>
<evidence type="ECO:0000256" key="6">
    <source>
        <dbReference type="ARBA" id="ARBA00015850"/>
    </source>
</evidence>
<evidence type="ECO:0000256" key="1">
    <source>
        <dbReference type="ARBA" id="ARBA00001946"/>
    </source>
</evidence>
<evidence type="ECO:0000256" key="18">
    <source>
        <dbReference type="ARBA" id="ARBA00049504"/>
    </source>
</evidence>
<evidence type="ECO:0000256" key="2">
    <source>
        <dbReference type="ARBA" id="ARBA00004651"/>
    </source>
</evidence>
<dbReference type="UniPathway" id="UPA00148">
    <property type="reaction ID" value="UER00238"/>
</dbReference>
<keyword evidence="21" id="KW-1185">Reference proteome</keyword>
<dbReference type="PANTHER" id="PTHR34148">
    <property type="entry name" value="ADENOSYLCOBINAMIDE-GDP RIBAZOLETRANSFERASE"/>
    <property type="match status" value="1"/>
</dbReference>
<dbReference type="GO" id="GO:0005886">
    <property type="term" value="C:plasma membrane"/>
    <property type="evidence" value="ECO:0007669"/>
    <property type="project" value="UniProtKB-SubCell"/>
</dbReference>
<comment type="cofactor">
    <cofactor evidence="1 19">
        <name>Mg(2+)</name>
        <dbReference type="ChEBI" id="CHEBI:18420"/>
    </cofactor>
</comment>
<keyword evidence="13 19" id="KW-0472">Membrane</keyword>
<comment type="function">
    <text evidence="14 19">Joins adenosylcobinamide-GDP and alpha-ribazole to generate adenosylcobalamin (Ado-cobalamin). Also synthesizes adenosylcobalamin 5'-phosphate from adenosylcobinamide-GDP and alpha-ribazole 5'-phosphate.</text>
</comment>
<evidence type="ECO:0000256" key="11">
    <source>
        <dbReference type="ARBA" id="ARBA00022842"/>
    </source>
</evidence>
<evidence type="ECO:0000256" key="4">
    <source>
        <dbReference type="ARBA" id="ARBA00010561"/>
    </source>
</evidence>
<evidence type="ECO:0000256" key="17">
    <source>
        <dbReference type="ARBA" id="ARBA00048623"/>
    </source>
</evidence>
<evidence type="ECO:0000256" key="12">
    <source>
        <dbReference type="ARBA" id="ARBA00022989"/>
    </source>
</evidence>
<evidence type="ECO:0000256" key="14">
    <source>
        <dbReference type="ARBA" id="ARBA00025228"/>
    </source>
</evidence>
<evidence type="ECO:0000256" key="5">
    <source>
        <dbReference type="ARBA" id="ARBA00013200"/>
    </source>
</evidence>
<feature type="transmembrane region" description="Helical" evidence="19">
    <location>
        <begin position="142"/>
        <end position="161"/>
    </location>
</feature>
<keyword evidence="12 19" id="KW-1133">Transmembrane helix</keyword>
<evidence type="ECO:0000256" key="16">
    <source>
        <dbReference type="ARBA" id="ARBA00032853"/>
    </source>
</evidence>
<feature type="transmembrane region" description="Helical" evidence="19">
    <location>
        <begin position="65"/>
        <end position="83"/>
    </location>
</feature>
<evidence type="ECO:0000256" key="15">
    <source>
        <dbReference type="ARBA" id="ARBA00032605"/>
    </source>
</evidence>
<dbReference type="NCBIfam" id="TIGR00317">
    <property type="entry name" value="cobS"/>
    <property type="match status" value="1"/>
</dbReference>
<dbReference type="AlphaFoldDB" id="A0A433RU39"/>
<evidence type="ECO:0000256" key="19">
    <source>
        <dbReference type="HAMAP-Rule" id="MF_00719"/>
    </source>
</evidence>
<evidence type="ECO:0000256" key="10">
    <source>
        <dbReference type="ARBA" id="ARBA00022692"/>
    </source>
</evidence>
<feature type="transmembrane region" description="Helical" evidence="19">
    <location>
        <begin position="111"/>
        <end position="130"/>
    </location>
</feature>
<feature type="transmembrane region" description="Helical" evidence="19">
    <location>
        <begin position="205"/>
        <end position="224"/>
    </location>
</feature>
<keyword evidence="7 19" id="KW-1003">Cell membrane</keyword>
<proteinExistence type="inferred from homology"/>
<evidence type="ECO:0000256" key="7">
    <source>
        <dbReference type="ARBA" id="ARBA00022475"/>
    </source>
</evidence>
<dbReference type="Pfam" id="PF02654">
    <property type="entry name" value="CobS"/>
    <property type="match status" value="1"/>
</dbReference>
<comment type="similarity">
    <text evidence="4 19">Belongs to the CobS family.</text>
</comment>
<reference evidence="20 21" key="1">
    <citation type="submission" date="2014-11" db="EMBL/GenBank/DDBJ databases">
        <title>Genome sequence and analysis of novel Kurthia sp.</title>
        <authorList>
            <person name="Lawson J.N."/>
            <person name="Gonzalez J.E."/>
            <person name="Rinauldi L."/>
            <person name="Xuan Z."/>
            <person name="Firman A."/>
            <person name="Shaddox L."/>
            <person name="Trudeau A."/>
            <person name="Shah S."/>
            <person name="Reiman D."/>
        </authorList>
    </citation>
    <scope>NUCLEOTIDE SEQUENCE [LARGE SCALE GENOMIC DNA]</scope>
    <source>
        <strain evidence="20 21">3B1D</strain>
    </source>
</reference>
<comment type="caution">
    <text evidence="20">The sequence shown here is derived from an EMBL/GenBank/DDBJ whole genome shotgun (WGS) entry which is preliminary data.</text>
</comment>
<evidence type="ECO:0000313" key="20">
    <source>
        <dbReference type="EMBL" id="RUS55682.1"/>
    </source>
</evidence>
<name>A0A433RU39_9BACL</name>
<keyword evidence="11 19" id="KW-0460">Magnesium</keyword>
<evidence type="ECO:0000313" key="21">
    <source>
        <dbReference type="Proteomes" id="UP000288623"/>
    </source>
</evidence>
<dbReference type="PANTHER" id="PTHR34148:SF1">
    <property type="entry name" value="ADENOSYLCOBINAMIDE-GDP RIBAZOLETRANSFERASE"/>
    <property type="match status" value="1"/>
</dbReference>
<keyword evidence="8 19" id="KW-0169">Cobalamin biosynthesis</keyword>
<dbReference type="GO" id="GO:0051073">
    <property type="term" value="F:adenosylcobinamide-GDP ribazoletransferase activity"/>
    <property type="evidence" value="ECO:0007669"/>
    <property type="project" value="UniProtKB-UniRule"/>
</dbReference>
<keyword evidence="10 19" id="KW-0812">Transmembrane</keyword>
<dbReference type="GO" id="GO:0008818">
    <property type="term" value="F:cobalamin 5'-phosphate synthase activity"/>
    <property type="evidence" value="ECO:0007669"/>
    <property type="project" value="UniProtKB-UniRule"/>
</dbReference>
<feature type="transmembrane region" description="Helical" evidence="19">
    <location>
        <begin position="181"/>
        <end position="200"/>
    </location>
</feature>
<protein>
    <recommendedName>
        <fullName evidence="6 19">Adenosylcobinamide-GDP ribazoletransferase</fullName>
        <ecNumber evidence="5 19">2.7.8.26</ecNumber>
    </recommendedName>
    <alternativeName>
        <fullName evidence="16 19">Cobalamin synthase</fullName>
    </alternativeName>
    <alternativeName>
        <fullName evidence="15 19">Cobalamin-5'-phosphate synthase</fullName>
    </alternativeName>
</protein>
<dbReference type="GO" id="GO:0009236">
    <property type="term" value="P:cobalamin biosynthetic process"/>
    <property type="evidence" value="ECO:0007669"/>
    <property type="project" value="UniProtKB-UniRule"/>
</dbReference>
<comment type="pathway">
    <text evidence="3 19">Cofactor biosynthesis; adenosylcobalamin biosynthesis; adenosylcobalamin from cob(II)yrinate a,c-diamide: step 7/7.</text>
</comment>